<gene>
    <name evidence="2" type="ORF">DET51_105221</name>
    <name evidence="1" type="ORF">DET64_105222</name>
</gene>
<evidence type="ECO:0000313" key="2">
    <source>
        <dbReference type="EMBL" id="RCW34845.1"/>
    </source>
</evidence>
<evidence type="ECO:0000313" key="3">
    <source>
        <dbReference type="Proteomes" id="UP000252795"/>
    </source>
</evidence>
<reference evidence="2 3" key="1">
    <citation type="submission" date="2018-07" db="EMBL/GenBank/DDBJ databases">
        <title>Freshwater and sediment microbial communities from various areas in North America, analyzing microbe dynamics in response to fracking.</title>
        <authorList>
            <person name="Lamendella R."/>
        </authorList>
    </citation>
    <scope>NUCLEOTIDE SEQUENCE [LARGE SCALE GENOMIC DNA]</scope>
    <source>
        <strain evidence="2 3">114E</strain>
        <strain evidence="1 4">114E_o</strain>
    </source>
</reference>
<dbReference type="EMBL" id="QPJB01000005">
    <property type="protein sequence ID" value="RCW34845.1"/>
    <property type="molecule type" value="Genomic_DNA"/>
</dbReference>
<dbReference type="EMBL" id="QNSA01000005">
    <property type="protein sequence ID" value="RBP74096.1"/>
    <property type="molecule type" value="Genomic_DNA"/>
</dbReference>
<dbReference type="Proteomes" id="UP000252795">
    <property type="component" value="Unassembled WGS sequence"/>
</dbReference>
<comment type="caution">
    <text evidence="2">The sequence shown here is derived from an EMBL/GenBank/DDBJ whole genome shotgun (WGS) entry which is preliminary data.</text>
</comment>
<dbReference type="AlphaFoldDB" id="A0A368V3B6"/>
<name>A0A368V3B6_MARNT</name>
<dbReference type="RefSeq" id="WP_113879712.1">
    <property type="nucleotide sequence ID" value="NZ_QNSA01000005.1"/>
</dbReference>
<proteinExistence type="predicted"/>
<dbReference type="Proteomes" id="UP000253065">
    <property type="component" value="Unassembled WGS sequence"/>
</dbReference>
<evidence type="ECO:0000313" key="4">
    <source>
        <dbReference type="Proteomes" id="UP000253065"/>
    </source>
</evidence>
<sequence>MAIPFSPDLGDKQYLGNRTIPRQRFRHDQALNAESSDWLVLPAGIGDVMVTVVPSAGDARIEFTQAPIEDIEAGTVSTGTPWPEGDVNVATQKLMANAVSAIRCVASGQTQWTVTA</sequence>
<keyword evidence="4" id="KW-1185">Reference proteome</keyword>
<organism evidence="2 3">
    <name type="scientific">Marinobacter nauticus</name>
    <name type="common">Marinobacter hydrocarbonoclasticus</name>
    <name type="synonym">Marinobacter aquaeolei</name>
    <dbReference type="NCBI Taxonomy" id="2743"/>
    <lineage>
        <taxon>Bacteria</taxon>
        <taxon>Pseudomonadati</taxon>
        <taxon>Pseudomonadota</taxon>
        <taxon>Gammaproteobacteria</taxon>
        <taxon>Pseudomonadales</taxon>
        <taxon>Marinobacteraceae</taxon>
        <taxon>Marinobacter</taxon>
    </lineage>
</organism>
<protein>
    <submittedName>
        <fullName evidence="2">Uncharacterized protein</fullName>
    </submittedName>
</protein>
<accession>A0A368V3B6</accession>
<evidence type="ECO:0000313" key="1">
    <source>
        <dbReference type="EMBL" id="RBP74096.1"/>
    </source>
</evidence>